<comment type="caution">
    <text evidence="1">The sequence shown here is derived from an EMBL/GenBank/DDBJ whole genome shotgun (WGS) entry which is preliminary data.</text>
</comment>
<keyword evidence="2" id="KW-1185">Reference proteome</keyword>
<dbReference type="EMBL" id="AWXA01000053">
    <property type="protein sequence ID" value="ERT57085.1"/>
    <property type="molecule type" value="Genomic_DNA"/>
</dbReference>
<sequence length="64" mass="7004">MTHTEKPSPDTGKVSAELTEGAGWIRNGSYKKAAPAYFVKAVCCGAVTVFHHCCTKKLSFLSRW</sequence>
<gene>
    <name evidence="1" type="ORF">HMPREF1250_1766</name>
</gene>
<dbReference type="PATRIC" id="fig|1111454.3.peg.2058"/>
<accession>U7UCI8</accession>
<dbReference type="Proteomes" id="UP000017090">
    <property type="component" value="Unassembled WGS sequence"/>
</dbReference>
<protein>
    <submittedName>
        <fullName evidence="1">Uncharacterized protein</fullName>
    </submittedName>
</protein>
<proteinExistence type="predicted"/>
<organism evidence="1 2">
    <name type="scientific">Megasphaera vaginalis</name>
    <name type="common">ex Srinivasan et al. 2021</name>
    <dbReference type="NCBI Taxonomy" id="1111454"/>
    <lineage>
        <taxon>Bacteria</taxon>
        <taxon>Bacillati</taxon>
        <taxon>Bacillota</taxon>
        <taxon>Negativicutes</taxon>
        <taxon>Veillonellales</taxon>
        <taxon>Veillonellaceae</taxon>
        <taxon>Megasphaera</taxon>
    </lineage>
</organism>
<evidence type="ECO:0000313" key="1">
    <source>
        <dbReference type="EMBL" id="ERT57085.1"/>
    </source>
</evidence>
<evidence type="ECO:0000313" key="2">
    <source>
        <dbReference type="Proteomes" id="UP000017090"/>
    </source>
</evidence>
<name>U7UCI8_9FIRM</name>
<reference evidence="1 2" key="1">
    <citation type="submission" date="2013-09" db="EMBL/GenBank/DDBJ databases">
        <authorList>
            <person name="Durkin A.S."/>
            <person name="Haft D.R."/>
            <person name="McCorrison J."/>
            <person name="Torralba M."/>
            <person name="Gillis M."/>
            <person name="Haft D.H."/>
            <person name="Methe B."/>
            <person name="Sutton G."/>
            <person name="Nelson K.E."/>
        </authorList>
    </citation>
    <scope>NUCLEOTIDE SEQUENCE [LARGE SCALE GENOMIC DNA]</scope>
    <source>
        <strain evidence="1 2">BV3C16-1</strain>
    </source>
</reference>
<dbReference type="AlphaFoldDB" id="U7UCI8"/>